<keyword evidence="2" id="KW-0677">Repeat</keyword>
<dbReference type="InterPro" id="IPR056823">
    <property type="entry name" value="TEN-like_YD-shell"/>
</dbReference>
<dbReference type="AlphaFoldDB" id="A0AAV4PBM9"/>
<keyword evidence="1" id="KW-0245">EGF-like domain</keyword>
<evidence type="ECO:0000313" key="5">
    <source>
        <dbReference type="EMBL" id="GIX94005.1"/>
    </source>
</evidence>
<evidence type="ECO:0000313" key="6">
    <source>
        <dbReference type="Proteomes" id="UP001054945"/>
    </source>
</evidence>
<dbReference type="PANTHER" id="PTHR11219">
    <property type="entry name" value="TENEURIN AND N-ACETYLGLUCOSAMINE-1-PHOSPHODIESTER ALPHA-N-ACETYLGLUCOSAMINIDASE"/>
    <property type="match status" value="1"/>
</dbReference>
<organism evidence="5 6">
    <name type="scientific">Caerostris extrusa</name>
    <name type="common">Bark spider</name>
    <name type="synonym">Caerostris bankana</name>
    <dbReference type="NCBI Taxonomy" id="172846"/>
    <lineage>
        <taxon>Eukaryota</taxon>
        <taxon>Metazoa</taxon>
        <taxon>Ecdysozoa</taxon>
        <taxon>Arthropoda</taxon>
        <taxon>Chelicerata</taxon>
        <taxon>Arachnida</taxon>
        <taxon>Araneae</taxon>
        <taxon>Araneomorphae</taxon>
        <taxon>Entelegynae</taxon>
        <taxon>Araneoidea</taxon>
        <taxon>Araneidae</taxon>
        <taxon>Caerostris</taxon>
    </lineage>
</organism>
<dbReference type="Gene3D" id="2.180.10.10">
    <property type="entry name" value="RHS repeat-associated core"/>
    <property type="match status" value="1"/>
</dbReference>
<comment type="caution">
    <text evidence="5">The sequence shown here is derived from an EMBL/GenBank/DDBJ whole genome shotgun (WGS) entry which is preliminary data.</text>
</comment>
<feature type="domain" description="Teneurin-like YD-shell" evidence="4">
    <location>
        <begin position="9"/>
        <end position="105"/>
    </location>
</feature>
<dbReference type="Proteomes" id="UP001054945">
    <property type="component" value="Unassembled WGS sequence"/>
</dbReference>
<protein>
    <submittedName>
        <fullName evidence="5">Teneurin-2</fullName>
    </submittedName>
</protein>
<dbReference type="PANTHER" id="PTHR11219:SF69">
    <property type="entry name" value="TENEURIN-A"/>
    <property type="match status" value="1"/>
</dbReference>
<evidence type="ECO:0000256" key="3">
    <source>
        <dbReference type="ARBA" id="ARBA00023157"/>
    </source>
</evidence>
<accession>A0AAV4PBM9</accession>
<dbReference type="GO" id="GO:0008045">
    <property type="term" value="P:motor neuron axon guidance"/>
    <property type="evidence" value="ECO:0007669"/>
    <property type="project" value="TreeGrafter"/>
</dbReference>
<evidence type="ECO:0000256" key="2">
    <source>
        <dbReference type="ARBA" id="ARBA00022737"/>
    </source>
</evidence>
<reference evidence="5 6" key="1">
    <citation type="submission" date="2021-06" db="EMBL/GenBank/DDBJ databases">
        <title>Caerostris extrusa draft genome.</title>
        <authorList>
            <person name="Kono N."/>
            <person name="Arakawa K."/>
        </authorList>
    </citation>
    <scope>NUCLEOTIDE SEQUENCE [LARGE SCALE GENOMIC DNA]</scope>
</reference>
<gene>
    <name evidence="5" type="primary">X975_12618</name>
    <name evidence="5" type="ORF">CEXT_459981</name>
</gene>
<proteinExistence type="predicted"/>
<dbReference type="InterPro" id="IPR051216">
    <property type="entry name" value="Teneurin"/>
</dbReference>
<dbReference type="Pfam" id="PF25023">
    <property type="entry name" value="TEN_YD-shell"/>
    <property type="match status" value="2"/>
</dbReference>
<evidence type="ECO:0000259" key="4">
    <source>
        <dbReference type="Pfam" id="PF25023"/>
    </source>
</evidence>
<feature type="domain" description="Teneurin-like YD-shell" evidence="4">
    <location>
        <begin position="187"/>
        <end position="278"/>
    </location>
</feature>
<sequence length="302" mass="34868">MTGTLAVRYVYNSSRRPFLVVQYDGFSRPVQWLPTDTRLPLNLNYERLGRLSTWQQGALSETYAYDRMGHLTEVKNPDSPAMKFSYESKTRPAKITLPSGPYVSIGFYHKLLYTPPGNTGSYVVHFNDKKLPLLKTYPGDLGRALYRYDDRMMLTAIVYGGGMIERKYSDTGFLNSEAWKTQDVEILSEFTHKSAQLLPLEFSTNLTTGRKEQIGPFRCYERFHNESIISDGVASVTRQIDSLYRLKFLSIVISDKEVYRIDMQYDNRNAVIQSKIYMKHLGVSKVRVKTIRTTKMANLLKW</sequence>
<name>A0AAV4PBM9_CAEEX</name>
<keyword evidence="6" id="KW-1185">Reference proteome</keyword>
<keyword evidence="3" id="KW-1015">Disulfide bond</keyword>
<dbReference type="EMBL" id="BPLR01004325">
    <property type="protein sequence ID" value="GIX94005.1"/>
    <property type="molecule type" value="Genomic_DNA"/>
</dbReference>
<evidence type="ECO:0000256" key="1">
    <source>
        <dbReference type="ARBA" id="ARBA00022536"/>
    </source>
</evidence>